<dbReference type="PROSITE" id="PS51257">
    <property type="entry name" value="PROKAR_LIPOPROTEIN"/>
    <property type="match status" value="1"/>
</dbReference>
<proteinExistence type="predicted"/>
<dbReference type="EMBL" id="CAFBPA010000070">
    <property type="protein sequence ID" value="CAB5002875.1"/>
    <property type="molecule type" value="Genomic_DNA"/>
</dbReference>
<organism evidence="1">
    <name type="scientific">freshwater metagenome</name>
    <dbReference type="NCBI Taxonomy" id="449393"/>
    <lineage>
        <taxon>unclassified sequences</taxon>
        <taxon>metagenomes</taxon>
        <taxon>ecological metagenomes</taxon>
    </lineage>
</organism>
<protein>
    <submittedName>
        <fullName evidence="1">Unannotated protein</fullName>
    </submittedName>
</protein>
<gene>
    <name evidence="1" type="ORF">UFOPK2310_00236</name>
    <name evidence="2" type="ORF">UFOPK4043_00611</name>
</gene>
<reference evidence="1" key="1">
    <citation type="submission" date="2020-05" db="EMBL/GenBank/DDBJ databases">
        <authorList>
            <person name="Chiriac C."/>
            <person name="Salcher M."/>
            <person name="Ghai R."/>
            <person name="Kavagutti S V."/>
        </authorList>
    </citation>
    <scope>NUCLEOTIDE SEQUENCE</scope>
</reference>
<sequence>MFGNRRFVAISATALLGAAVLAGCSSSTEPAASSAAGSGAEVVAPIMVAPGQTEASAKVGNFIVFNVDTLAGTTISTDKPDLLELTQAKEEGGAQFNPGAKALAAGVAVVTVTNPDSSTRDVTITIAE</sequence>
<evidence type="ECO:0000313" key="2">
    <source>
        <dbReference type="EMBL" id="CAB5002875.1"/>
    </source>
</evidence>
<dbReference type="EMBL" id="CAEZWW010000015">
    <property type="protein sequence ID" value="CAB4663871.1"/>
    <property type="molecule type" value="Genomic_DNA"/>
</dbReference>
<evidence type="ECO:0000313" key="1">
    <source>
        <dbReference type="EMBL" id="CAB4663871.1"/>
    </source>
</evidence>
<dbReference type="AlphaFoldDB" id="A0A6J6LQ39"/>
<accession>A0A6J6LQ39</accession>
<name>A0A6J6LQ39_9ZZZZ</name>